<reference evidence="2" key="4">
    <citation type="submission" date="2025-09" db="UniProtKB">
        <authorList>
            <consortium name="Ensembl"/>
        </authorList>
    </citation>
    <scope>IDENTIFICATION</scope>
    <source>
        <strain evidence="2">HNI</strain>
    </source>
</reference>
<dbReference type="Proteomes" id="UP000265180">
    <property type="component" value="Chromosome 2"/>
</dbReference>
<proteinExistence type="predicted"/>
<evidence type="ECO:0000313" key="3">
    <source>
        <dbReference type="Proteomes" id="UP000265180"/>
    </source>
</evidence>
<protein>
    <submittedName>
        <fullName evidence="2">Uncharacterized protein</fullName>
    </submittedName>
</protein>
<feature type="chain" id="PRO_5018319241" evidence="1">
    <location>
        <begin position="33"/>
        <end position="55"/>
    </location>
</feature>
<accession>A0A3P9MQE3</accession>
<evidence type="ECO:0000313" key="2">
    <source>
        <dbReference type="Ensembl" id="ENSORLP00020035112.1"/>
    </source>
</evidence>
<name>A0A3P9MQE3_ORYLA</name>
<reference evidence="2 3" key="2">
    <citation type="submission" date="2017-04" db="EMBL/GenBank/DDBJ databases">
        <title>CpG methylation of centromeres and impact of large insertions on vertebrate speciation.</title>
        <authorList>
            <person name="Ichikawa K."/>
            <person name="Yoshimura J."/>
            <person name="Morishita S."/>
        </authorList>
    </citation>
    <scope>NUCLEOTIDE SEQUENCE</scope>
    <source>
        <strain evidence="2 3">HNI</strain>
    </source>
</reference>
<evidence type="ECO:0000256" key="1">
    <source>
        <dbReference type="SAM" id="SignalP"/>
    </source>
</evidence>
<reference evidence="2" key="3">
    <citation type="submission" date="2025-08" db="UniProtKB">
        <authorList>
            <consortium name="Ensembl"/>
        </authorList>
    </citation>
    <scope>IDENTIFICATION</scope>
    <source>
        <strain evidence="2">HNI</strain>
    </source>
</reference>
<organism evidence="2 3">
    <name type="scientific">Oryzias latipes</name>
    <name type="common">Japanese rice fish</name>
    <name type="synonym">Japanese killifish</name>
    <dbReference type="NCBI Taxonomy" id="8090"/>
    <lineage>
        <taxon>Eukaryota</taxon>
        <taxon>Metazoa</taxon>
        <taxon>Chordata</taxon>
        <taxon>Craniata</taxon>
        <taxon>Vertebrata</taxon>
        <taxon>Euteleostomi</taxon>
        <taxon>Actinopterygii</taxon>
        <taxon>Neopterygii</taxon>
        <taxon>Teleostei</taxon>
        <taxon>Neoteleostei</taxon>
        <taxon>Acanthomorphata</taxon>
        <taxon>Ovalentaria</taxon>
        <taxon>Atherinomorphae</taxon>
        <taxon>Beloniformes</taxon>
        <taxon>Adrianichthyidae</taxon>
        <taxon>Oryziinae</taxon>
        <taxon>Oryzias</taxon>
    </lineage>
</organism>
<dbReference type="AlphaFoldDB" id="A0A3P9MQE3"/>
<feature type="signal peptide" evidence="1">
    <location>
        <begin position="1"/>
        <end position="32"/>
    </location>
</feature>
<sequence>MLTALCLACMQSSGGLLICLPFSLSFFRGTDSASHGNAGEMIVSKTSPLNCCQTL</sequence>
<dbReference type="Ensembl" id="ENSORLT00020035852.1">
    <property type="protein sequence ID" value="ENSORLP00020035112.1"/>
    <property type="gene ID" value="ENSORLG00020021934.1"/>
</dbReference>
<reference key="1">
    <citation type="journal article" date="2007" name="Nature">
        <title>The medaka draft genome and insights into vertebrate genome evolution.</title>
        <authorList>
            <person name="Kasahara M."/>
            <person name="Naruse K."/>
            <person name="Sasaki S."/>
            <person name="Nakatani Y."/>
            <person name="Qu W."/>
            <person name="Ahsan B."/>
            <person name="Yamada T."/>
            <person name="Nagayasu Y."/>
            <person name="Doi K."/>
            <person name="Kasai Y."/>
            <person name="Jindo T."/>
            <person name="Kobayashi D."/>
            <person name="Shimada A."/>
            <person name="Toyoda A."/>
            <person name="Kuroki Y."/>
            <person name="Fujiyama A."/>
            <person name="Sasaki T."/>
            <person name="Shimizu A."/>
            <person name="Asakawa S."/>
            <person name="Shimizu N."/>
            <person name="Hashimoto S."/>
            <person name="Yang J."/>
            <person name="Lee Y."/>
            <person name="Matsushima K."/>
            <person name="Sugano S."/>
            <person name="Sakaizumi M."/>
            <person name="Narita T."/>
            <person name="Ohishi K."/>
            <person name="Haga S."/>
            <person name="Ohta F."/>
            <person name="Nomoto H."/>
            <person name="Nogata K."/>
            <person name="Morishita T."/>
            <person name="Endo T."/>
            <person name="Shin-I T."/>
            <person name="Takeda H."/>
            <person name="Morishita S."/>
            <person name="Kohara Y."/>
        </authorList>
    </citation>
    <scope>NUCLEOTIDE SEQUENCE [LARGE SCALE GENOMIC DNA]</scope>
    <source>
        <strain>Hd-rR</strain>
    </source>
</reference>
<keyword evidence="1" id="KW-0732">Signal</keyword>